<dbReference type="PROSITE" id="PS50893">
    <property type="entry name" value="ABC_TRANSPORTER_2"/>
    <property type="match status" value="1"/>
</dbReference>
<gene>
    <name evidence="9" type="ORF">NAG76_03585</name>
</gene>
<keyword evidence="7" id="KW-0472">Membrane</keyword>
<dbReference type="InterPro" id="IPR017871">
    <property type="entry name" value="ABC_transporter-like_CS"/>
</dbReference>
<comment type="similarity">
    <text evidence="2">Belongs to the ABC transporter superfamily.</text>
</comment>
<proteinExistence type="inferred from homology"/>
<keyword evidence="4" id="KW-1003">Cell membrane</keyword>
<dbReference type="InterPro" id="IPR003593">
    <property type="entry name" value="AAA+_ATPase"/>
</dbReference>
<evidence type="ECO:0000256" key="4">
    <source>
        <dbReference type="ARBA" id="ARBA00022475"/>
    </source>
</evidence>
<organism evidence="9 10">
    <name type="scientific">Candidatus Pristimantibacillus lignocellulolyticus</name>
    <dbReference type="NCBI Taxonomy" id="2994561"/>
    <lineage>
        <taxon>Bacteria</taxon>
        <taxon>Bacillati</taxon>
        <taxon>Bacillota</taxon>
        <taxon>Bacilli</taxon>
        <taxon>Bacillales</taxon>
        <taxon>Paenibacillaceae</taxon>
        <taxon>Candidatus Pristimantibacillus</taxon>
    </lineage>
</organism>
<dbReference type="GO" id="GO:0005524">
    <property type="term" value="F:ATP binding"/>
    <property type="evidence" value="ECO:0007669"/>
    <property type="project" value="UniProtKB-KW"/>
</dbReference>
<dbReference type="NCBIfam" id="TIGR01727">
    <property type="entry name" value="oligo_HPY"/>
    <property type="match status" value="1"/>
</dbReference>
<dbReference type="InterPro" id="IPR013563">
    <property type="entry name" value="Oligopep_ABC_C"/>
</dbReference>
<reference evidence="9" key="1">
    <citation type="submission" date="2022-05" db="EMBL/GenBank/DDBJ databases">
        <title>Novel bacterial taxa in a minimal lignocellulolytic consortium and its capacity to transform plastics disclosed by genome-resolved metagenomics.</title>
        <authorList>
            <person name="Rodriguez C.A.D."/>
            <person name="Diaz-Garcia L."/>
            <person name="Herrera K."/>
            <person name="Tarazona N.A."/>
            <person name="Sproer C."/>
            <person name="Overmann J."/>
            <person name="Jimenez D.J."/>
        </authorList>
    </citation>
    <scope>NUCLEOTIDE SEQUENCE</scope>
    <source>
        <strain evidence="9">MAG5</strain>
    </source>
</reference>
<dbReference type="Proteomes" id="UP001056756">
    <property type="component" value="Chromosome"/>
</dbReference>
<dbReference type="AlphaFoldDB" id="A0A9J6ZGP0"/>
<comment type="subcellular location">
    <subcellularLocation>
        <location evidence="1">Cell membrane</location>
        <topology evidence="1">Peripheral membrane protein</topology>
    </subcellularLocation>
</comment>
<dbReference type="InterPro" id="IPR003439">
    <property type="entry name" value="ABC_transporter-like_ATP-bd"/>
</dbReference>
<accession>A0A9J6ZGP0</accession>
<evidence type="ECO:0000256" key="7">
    <source>
        <dbReference type="ARBA" id="ARBA00023136"/>
    </source>
</evidence>
<dbReference type="InterPro" id="IPR050388">
    <property type="entry name" value="ABC_Ni/Peptide_Import"/>
</dbReference>
<dbReference type="PANTHER" id="PTHR43297">
    <property type="entry name" value="OLIGOPEPTIDE TRANSPORT ATP-BINDING PROTEIN APPD"/>
    <property type="match status" value="1"/>
</dbReference>
<dbReference type="PANTHER" id="PTHR43297:SF2">
    <property type="entry name" value="DIPEPTIDE TRANSPORT ATP-BINDING PROTEIN DPPD"/>
    <property type="match status" value="1"/>
</dbReference>
<dbReference type="InterPro" id="IPR027417">
    <property type="entry name" value="P-loop_NTPase"/>
</dbReference>
<keyword evidence="6 9" id="KW-0067">ATP-binding</keyword>
<dbReference type="GO" id="GO:0016887">
    <property type="term" value="F:ATP hydrolysis activity"/>
    <property type="evidence" value="ECO:0007669"/>
    <property type="project" value="InterPro"/>
</dbReference>
<sequence length="329" mass="36603">MTDSKRLLTVEGLEVSFFTNHGENQAVRNVSFYLDEGETLGIVGESGSGKSVTAKSILSLIQPPGKIKSGDIRYKDQSLLLLSEKEWKHIRGNQIAMVFQDPMTSLNPVKTIGYQLSEVIQRHRKLSKQEARKESANMLKKVGISDPERRLNQYPHEFSGGMRQRVMIAMALSCQPELLIADEPTTALDVTIQAQILDLIDDIKAETNTSVILITHDLGVVAQVCTRVLVMYGGMVMEEAKVEDLYRHPAHPYTQGLLQSVPARAGASSERLIPIEGTPPSLIDPPSGCPFRERCIHAFERCVERPPLFEVGDQHRSACWLSDPSNKDQ</sequence>
<dbReference type="KEGG" id="plig:NAG76_03585"/>
<dbReference type="Pfam" id="PF08352">
    <property type="entry name" value="oligo_HPY"/>
    <property type="match status" value="1"/>
</dbReference>
<keyword evidence="3" id="KW-0813">Transport</keyword>
<evidence type="ECO:0000256" key="2">
    <source>
        <dbReference type="ARBA" id="ARBA00005417"/>
    </source>
</evidence>
<dbReference type="FunFam" id="3.40.50.300:FF:000016">
    <property type="entry name" value="Oligopeptide ABC transporter ATP-binding component"/>
    <property type="match status" value="1"/>
</dbReference>
<evidence type="ECO:0000313" key="10">
    <source>
        <dbReference type="Proteomes" id="UP001056756"/>
    </source>
</evidence>
<dbReference type="GO" id="GO:0015833">
    <property type="term" value="P:peptide transport"/>
    <property type="evidence" value="ECO:0007669"/>
    <property type="project" value="InterPro"/>
</dbReference>
<evidence type="ECO:0000313" key="9">
    <source>
        <dbReference type="EMBL" id="URN95354.1"/>
    </source>
</evidence>
<dbReference type="GO" id="GO:0005886">
    <property type="term" value="C:plasma membrane"/>
    <property type="evidence" value="ECO:0007669"/>
    <property type="project" value="UniProtKB-SubCell"/>
</dbReference>
<name>A0A9J6ZGP0_9BACL</name>
<dbReference type="CDD" id="cd03257">
    <property type="entry name" value="ABC_NikE_OppD_transporters"/>
    <property type="match status" value="1"/>
</dbReference>
<feature type="domain" description="ABC transporter" evidence="8">
    <location>
        <begin position="10"/>
        <end position="258"/>
    </location>
</feature>
<evidence type="ECO:0000256" key="6">
    <source>
        <dbReference type="ARBA" id="ARBA00022840"/>
    </source>
</evidence>
<protein>
    <submittedName>
        <fullName evidence="9">ABC transporter ATP-binding protein</fullName>
    </submittedName>
</protein>
<evidence type="ECO:0000256" key="5">
    <source>
        <dbReference type="ARBA" id="ARBA00022741"/>
    </source>
</evidence>
<dbReference type="EMBL" id="CP097899">
    <property type="protein sequence ID" value="URN95354.1"/>
    <property type="molecule type" value="Genomic_DNA"/>
</dbReference>
<dbReference type="SUPFAM" id="SSF52540">
    <property type="entry name" value="P-loop containing nucleoside triphosphate hydrolases"/>
    <property type="match status" value="1"/>
</dbReference>
<evidence type="ECO:0000256" key="1">
    <source>
        <dbReference type="ARBA" id="ARBA00004202"/>
    </source>
</evidence>
<keyword evidence="5" id="KW-0547">Nucleotide-binding</keyword>
<dbReference type="Pfam" id="PF00005">
    <property type="entry name" value="ABC_tran"/>
    <property type="match status" value="1"/>
</dbReference>
<dbReference type="Gene3D" id="3.40.50.300">
    <property type="entry name" value="P-loop containing nucleotide triphosphate hydrolases"/>
    <property type="match status" value="1"/>
</dbReference>
<evidence type="ECO:0000256" key="3">
    <source>
        <dbReference type="ARBA" id="ARBA00022448"/>
    </source>
</evidence>
<evidence type="ECO:0000259" key="8">
    <source>
        <dbReference type="PROSITE" id="PS50893"/>
    </source>
</evidence>
<dbReference type="SMART" id="SM00382">
    <property type="entry name" value="AAA"/>
    <property type="match status" value="1"/>
</dbReference>
<dbReference type="PROSITE" id="PS00211">
    <property type="entry name" value="ABC_TRANSPORTER_1"/>
    <property type="match status" value="1"/>
</dbReference>